<dbReference type="PANTHER" id="PTHR43790:SF8">
    <property type="entry name" value="SUGAR ABC TRANSPORTER ATP-BINDING PROTEIN"/>
    <property type="match status" value="1"/>
</dbReference>
<keyword evidence="1" id="KW-0547">Nucleotide-binding</keyword>
<dbReference type="PANTHER" id="PTHR43790">
    <property type="entry name" value="CARBOHYDRATE TRANSPORT ATP-BINDING PROTEIN MG119-RELATED"/>
    <property type="match status" value="1"/>
</dbReference>
<dbReference type="RefSeq" id="WP_239157171.1">
    <property type="nucleotide sequence ID" value="NZ_AP023355.1"/>
</dbReference>
<dbReference type="Pfam" id="PF00005">
    <property type="entry name" value="ABC_tran"/>
    <property type="match status" value="1"/>
</dbReference>
<evidence type="ECO:0000313" key="4">
    <source>
        <dbReference type="EMBL" id="BCJ37773.1"/>
    </source>
</evidence>
<keyword evidence="5" id="KW-1185">Reference proteome</keyword>
<dbReference type="EMBL" id="AP023355">
    <property type="protein sequence ID" value="BCJ37773.1"/>
    <property type="molecule type" value="Genomic_DNA"/>
</dbReference>
<accession>A0A7R7HZ29</accession>
<evidence type="ECO:0000256" key="1">
    <source>
        <dbReference type="ARBA" id="ARBA00022741"/>
    </source>
</evidence>
<reference evidence="4 5" key="1">
    <citation type="submission" date="2020-08" db="EMBL/GenBank/DDBJ databases">
        <title>Whole genome shotgun sequence of Actinocatenispora thailandica NBRC 105041.</title>
        <authorList>
            <person name="Komaki H."/>
            <person name="Tamura T."/>
        </authorList>
    </citation>
    <scope>NUCLEOTIDE SEQUENCE [LARGE SCALE GENOMIC DNA]</scope>
    <source>
        <strain evidence="4 5">NBRC 105041</strain>
    </source>
</reference>
<evidence type="ECO:0000256" key="2">
    <source>
        <dbReference type="ARBA" id="ARBA00022840"/>
    </source>
</evidence>
<dbReference type="Proteomes" id="UP000611640">
    <property type="component" value="Chromosome"/>
</dbReference>
<dbReference type="InterPro" id="IPR003439">
    <property type="entry name" value="ABC_transporter-like_ATP-bd"/>
</dbReference>
<dbReference type="KEGG" id="atl:Athai_52760"/>
<proteinExistence type="predicted"/>
<evidence type="ECO:0000259" key="3">
    <source>
        <dbReference type="PROSITE" id="PS50893"/>
    </source>
</evidence>
<sequence length="271" mass="29018">MTDPMTDEPPSDTGSSPALQLRGITKSFGSVQALEHVDFSAWPGEIHAIVGDNGAGKSTMLKIVTGIHQADTGEIHLNGRPVELRHNATTVQDLGVAVVYQDLALVECLDIAQNLSLGSLPRRWGIVLDRQRMARDAAKVLSDLKVRVGDVHTPVGLLSGGQRQIIAIARAVRMDKPLILLDEPTAALGVQESARVGTIMEELRAAGKAVVCISHDLEFVFAHADRVTVLRLGVSVGTRRTADTTRDEIIGLITGAFPGDPRPVRTQKDPA</sequence>
<dbReference type="SMART" id="SM00382">
    <property type="entry name" value="AAA"/>
    <property type="match status" value="1"/>
</dbReference>
<dbReference type="SUPFAM" id="SSF52540">
    <property type="entry name" value="P-loop containing nucleoside triphosphate hydrolases"/>
    <property type="match status" value="1"/>
</dbReference>
<organism evidence="4 5">
    <name type="scientific">Actinocatenispora thailandica</name>
    <dbReference type="NCBI Taxonomy" id="227318"/>
    <lineage>
        <taxon>Bacteria</taxon>
        <taxon>Bacillati</taxon>
        <taxon>Actinomycetota</taxon>
        <taxon>Actinomycetes</taxon>
        <taxon>Micromonosporales</taxon>
        <taxon>Micromonosporaceae</taxon>
        <taxon>Actinocatenispora</taxon>
    </lineage>
</organism>
<name>A0A7R7HZ29_9ACTN</name>
<dbReference type="GO" id="GO:0005524">
    <property type="term" value="F:ATP binding"/>
    <property type="evidence" value="ECO:0007669"/>
    <property type="project" value="UniProtKB-KW"/>
</dbReference>
<dbReference type="Gene3D" id="3.40.50.300">
    <property type="entry name" value="P-loop containing nucleotide triphosphate hydrolases"/>
    <property type="match status" value="1"/>
</dbReference>
<dbReference type="InterPro" id="IPR003593">
    <property type="entry name" value="AAA+_ATPase"/>
</dbReference>
<protein>
    <submittedName>
        <fullName evidence="4">ABC transporter ATP-binding protein</fullName>
    </submittedName>
</protein>
<dbReference type="InterPro" id="IPR050107">
    <property type="entry name" value="ABC_carbohydrate_import_ATPase"/>
</dbReference>
<evidence type="ECO:0000313" key="5">
    <source>
        <dbReference type="Proteomes" id="UP000611640"/>
    </source>
</evidence>
<feature type="domain" description="ABC transporter" evidence="3">
    <location>
        <begin position="19"/>
        <end position="257"/>
    </location>
</feature>
<gene>
    <name evidence="4" type="ORF">Athai_52760</name>
</gene>
<dbReference type="GO" id="GO:0016887">
    <property type="term" value="F:ATP hydrolysis activity"/>
    <property type="evidence" value="ECO:0007669"/>
    <property type="project" value="InterPro"/>
</dbReference>
<dbReference type="PROSITE" id="PS50893">
    <property type="entry name" value="ABC_TRANSPORTER_2"/>
    <property type="match status" value="1"/>
</dbReference>
<keyword evidence="2 4" id="KW-0067">ATP-binding</keyword>
<dbReference type="CDD" id="cd03216">
    <property type="entry name" value="ABC_Carb_Monos_I"/>
    <property type="match status" value="1"/>
</dbReference>
<dbReference type="InterPro" id="IPR027417">
    <property type="entry name" value="P-loop_NTPase"/>
</dbReference>
<dbReference type="AlphaFoldDB" id="A0A7R7HZ29"/>